<protein>
    <recommendedName>
        <fullName evidence="4">NAD-dependent epimerase/dehydratase domain-containing protein</fullName>
    </recommendedName>
</protein>
<evidence type="ECO:0000256" key="1">
    <source>
        <dbReference type="ARBA" id="ARBA00007637"/>
    </source>
</evidence>
<evidence type="ECO:0000256" key="2">
    <source>
        <dbReference type="ARBA" id="ARBA00023002"/>
    </source>
</evidence>
<keyword evidence="6" id="KW-1185">Reference proteome</keyword>
<comment type="similarity">
    <text evidence="1">Belongs to the NAD(P)-dependent epimerase/dehydratase family.</text>
</comment>
<dbReference type="PANTHER" id="PTHR43103:SF5">
    <property type="entry name" value="4-EPIMERASE, PUTATIVE (AFU_ORTHOLOGUE AFUA_7G00360)-RELATED"/>
    <property type="match status" value="1"/>
</dbReference>
<dbReference type="STRING" id="945553.A0A0D2NVS2"/>
<dbReference type="OrthoDB" id="202470at2759"/>
<dbReference type="EMBL" id="KN817546">
    <property type="protein sequence ID" value="KJA22929.1"/>
    <property type="molecule type" value="Genomic_DNA"/>
</dbReference>
<evidence type="ECO:0000313" key="6">
    <source>
        <dbReference type="Proteomes" id="UP000054270"/>
    </source>
</evidence>
<dbReference type="AlphaFoldDB" id="A0A0D2NVS2"/>
<evidence type="ECO:0000259" key="4">
    <source>
        <dbReference type="Pfam" id="PF01370"/>
    </source>
</evidence>
<dbReference type="Proteomes" id="UP000054270">
    <property type="component" value="Unassembled WGS sequence"/>
</dbReference>
<dbReference type="Gene3D" id="3.40.50.720">
    <property type="entry name" value="NAD(P)-binding Rossmann-like Domain"/>
    <property type="match status" value="1"/>
</dbReference>
<dbReference type="SUPFAM" id="SSF51735">
    <property type="entry name" value="NAD(P)-binding Rossmann-fold domains"/>
    <property type="match status" value="1"/>
</dbReference>
<reference evidence="6" key="1">
    <citation type="submission" date="2014-04" db="EMBL/GenBank/DDBJ databases">
        <title>Evolutionary Origins and Diversification of the Mycorrhizal Mutualists.</title>
        <authorList>
            <consortium name="DOE Joint Genome Institute"/>
            <consortium name="Mycorrhizal Genomics Consortium"/>
            <person name="Kohler A."/>
            <person name="Kuo A."/>
            <person name="Nagy L.G."/>
            <person name="Floudas D."/>
            <person name="Copeland A."/>
            <person name="Barry K.W."/>
            <person name="Cichocki N."/>
            <person name="Veneault-Fourrey C."/>
            <person name="LaButti K."/>
            <person name="Lindquist E.A."/>
            <person name="Lipzen A."/>
            <person name="Lundell T."/>
            <person name="Morin E."/>
            <person name="Murat C."/>
            <person name="Riley R."/>
            <person name="Ohm R."/>
            <person name="Sun H."/>
            <person name="Tunlid A."/>
            <person name="Henrissat B."/>
            <person name="Grigoriev I.V."/>
            <person name="Hibbett D.S."/>
            <person name="Martin F."/>
        </authorList>
    </citation>
    <scope>NUCLEOTIDE SEQUENCE [LARGE SCALE GENOMIC DNA]</scope>
    <source>
        <strain evidence="6">FD-334 SS-4</strain>
    </source>
</reference>
<keyword evidence="3" id="KW-0520">NAD</keyword>
<dbReference type="PANTHER" id="PTHR43103">
    <property type="entry name" value="NUCLEOSIDE-DIPHOSPHATE-SUGAR EPIMERASE"/>
    <property type="match status" value="1"/>
</dbReference>
<dbReference type="Pfam" id="PF01370">
    <property type="entry name" value="Epimerase"/>
    <property type="match status" value="1"/>
</dbReference>
<evidence type="ECO:0000313" key="5">
    <source>
        <dbReference type="EMBL" id="KJA22929.1"/>
    </source>
</evidence>
<organism evidence="5 6">
    <name type="scientific">Hypholoma sublateritium (strain FD-334 SS-4)</name>
    <dbReference type="NCBI Taxonomy" id="945553"/>
    <lineage>
        <taxon>Eukaryota</taxon>
        <taxon>Fungi</taxon>
        <taxon>Dikarya</taxon>
        <taxon>Basidiomycota</taxon>
        <taxon>Agaricomycotina</taxon>
        <taxon>Agaricomycetes</taxon>
        <taxon>Agaricomycetidae</taxon>
        <taxon>Agaricales</taxon>
        <taxon>Agaricineae</taxon>
        <taxon>Strophariaceae</taxon>
        <taxon>Hypholoma</taxon>
    </lineage>
</organism>
<evidence type="ECO:0000256" key="3">
    <source>
        <dbReference type="ARBA" id="ARBA00023027"/>
    </source>
</evidence>
<name>A0A0D2NVS2_HYPSF</name>
<dbReference type="InterPro" id="IPR001509">
    <property type="entry name" value="Epimerase_deHydtase"/>
</dbReference>
<proteinExistence type="inferred from homology"/>
<sequence>MKLVVAGCNGRVGRRVVKLALEHGHEVLGIDMADLSCPKECPWLNTSQYIFKRADLQDFDTVLGLLEGRDAVINLAGLPSPVDYKVITHNSNVVISWNILRACGELGINRVAQASSVNVITMVFSKNNRFHYFPIDENHPCEPDEPYGLSKVMCEIQADSIVRRYNTMRVASLRLHWSVPDKEYALRPGEPGQRCKDLWGYVQEDSGAHAFLLAVGDSDKWSGHERFFIASPETACDQDTLSVIGIYWPDVPIKNEEDLAGMRGLFDCSKAAKLLGWQHKDRLISCTKDESLTL</sequence>
<dbReference type="InterPro" id="IPR036291">
    <property type="entry name" value="NAD(P)-bd_dom_sf"/>
</dbReference>
<accession>A0A0D2NVS2</accession>
<feature type="domain" description="NAD-dependent epimerase/dehydratase" evidence="4">
    <location>
        <begin position="4"/>
        <end position="175"/>
    </location>
</feature>
<dbReference type="OMA" id="RKWNLWG"/>
<dbReference type="GO" id="GO:0016491">
    <property type="term" value="F:oxidoreductase activity"/>
    <property type="evidence" value="ECO:0007669"/>
    <property type="project" value="UniProtKB-KW"/>
</dbReference>
<gene>
    <name evidence="5" type="ORF">HYPSUDRAFT_40424</name>
</gene>
<keyword evidence="2" id="KW-0560">Oxidoreductase</keyword>